<feature type="domain" description="Bacterial type II secretion system protein E" evidence="3">
    <location>
        <begin position="104"/>
        <end position="377"/>
    </location>
</feature>
<comment type="caution">
    <text evidence="4">The sequence shown here is derived from an EMBL/GenBank/DDBJ whole genome shotgun (WGS) entry which is preliminary data.</text>
</comment>
<dbReference type="GO" id="GO:0016887">
    <property type="term" value="F:ATP hydrolysis activity"/>
    <property type="evidence" value="ECO:0007669"/>
    <property type="project" value="InterPro"/>
</dbReference>
<name>A0AAJ1SS77_9MICC</name>
<protein>
    <submittedName>
        <fullName evidence="4">Pilus assembly protein CpaF</fullName>
    </submittedName>
</protein>
<dbReference type="EMBL" id="JAUSTB010000005">
    <property type="protein sequence ID" value="MDQ0146216.1"/>
    <property type="molecule type" value="Genomic_DNA"/>
</dbReference>
<feature type="region of interest" description="Disordered" evidence="2">
    <location>
        <begin position="1"/>
        <end position="54"/>
    </location>
</feature>
<organism evidence="4 5">
    <name type="scientific">Pseudarthrobacter niigatensis</name>
    <dbReference type="NCBI Taxonomy" id="369935"/>
    <lineage>
        <taxon>Bacteria</taxon>
        <taxon>Bacillati</taxon>
        <taxon>Actinomycetota</taxon>
        <taxon>Actinomycetes</taxon>
        <taxon>Micrococcales</taxon>
        <taxon>Micrococcaceae</taxon>
        <taxon>Pseudarthrobacter</taxon>
    </lineage>
</organism>
<dbReference type="PANTHER" id="PTHR30486">
    <property type="entry name" value="TWITCHING MOTILITY PROTEIN PILT"/>
    <property type="match status" value="1"/>
</dbReference>
<reference evidence="4 5" key="1">
    <citation type="submission" date="2023-07" db="EMBL/GenBank/DDBJ databases">
        <title>Sorghum-associated microbial communities from plants grown in Nebraska, USA.</title>
        <authorList>
            <person name="Schachtman D."/>
        </authorList>
    </citation>
    <scope>NUCLEOTIDE SEQUENCE [LARGE SCALE GENOMIC DNA]</scope>
    <source>
        <strain evidence="4 5">DS1001</strain>
    </source>
</reference>
<evidence type="ECO:0000313" key="5">
    <source>
        <dbReference type="Proteomes" id="UP001239267"/>
    </source>
</evidence>
<accession>A0AAJ1SS77</accession>
<dbReference type="InterPro" id="IPR027417">
    <property type="entry name" value="P-loop_NTPase"/>
</dbReference>
<evidence type="ECO:0000256" key="1">
    <source>
        <dbReference type="ARBA" id="ARBA00006611"/>
    </source>
</evidence>
<dbReference type="AlphaFoldDB" id="A0AAJ1SS77"/>
<evidence type="ECO:0000313" key="4">
    <source>
        <dbReference type="EMBL" id="MDQ0146216.1"/>
    </source>
</evidence>
<dbReference type="Gene3D" id="3.40.50.300">
    <property type="entry name" value="P-loop containing nucleotide triphosphate hydrolases"/>
    <property type="match status" value="1"/>
</dbReference>
<dbReference type="Gene3D" id="3.30.450.380">
    <property type="match status" value="1"/>
</dbReference>
<feature type="compositionally biased region" description="Basic and acidic residues" evidence="2">
    <location>
        <begin position="39"/>
        <end position="52"/>
    </location>
</feature>
<dbReference type="RefSeq" id="WP_307359709.1">
    <property type="nucleotide sequence ID" value="NZ_JAUSTB010000005.1"/>
</dbReference>
<dbReference type="InterPro" id="IPR050921">
    <property type="entry name" value="T4SS_GSP_E_ATPase"/>
</dbReference>
<feature type="compositionally biased region" description="Low complexity" evidence="2">
    <location>
        <begin position="1"/>
        <end position="20"/>
    </location>
</feature>
<dbReference type="SUPFAM" id="SSF52540">
    <property type="entry name" value="P-loop containing nucleoside triphosphate hydrolases"/>
    <property type="match status" value="1"/>
</dbReference>
<gene>
    <name evidence="4" type="ORF">J2T23_002109</name>
</gene>
<sequence length="432" mass="44331">MSATGAPSSPAPETASPAGPIGLGARRSARILEASQAVRPERGRDGAGRGRIDSGLLESVRETMMAEAGAVTPSRVAAAVQATGKLLGTAGALAAVERISAELNGLGPLQELTRDPAVTDIFVNAPDSVWVDRGAGIERVPVAFDGESQLRALACRLVAAGGRRLDDGSPCVDVRLAGGYRVHAVLPPVSTSGTLLSVRIRRERVFAMGELRTGGMFTQRVQDVLERILEKRLSFLVSGATGSGKTTLLSTLLGLCSPDERLVLIEDAAELNPVHPHVVALESRHGNLEGGGAVDLGELVRQALRMRPDRLVVGECRGAEVRELLTAMNTGHSGGGGTIHANTAAAVPARLNALGALAGLAPEAVRLQAASALDVVIHVGRTPRGRVIQCIGLIADGPQGLAVLPAVGESGTPGPAWPALAARLGMDAGSAL</sequence>
<keyword evidence="5" id="KW-1185">Reference proteome</keyword>
<evidence type="ECO:0000259" key="3">
    <source>
        <dbReference type="Pfam" id="PF00437"/>
    </source>
</evidence>
<evidence type="ECO:0000256" key="2">
    <source>
        <dbReference type="SAM" id="MobiDB-lite"/>
    </source>
</evidence>
<dbReference type="NCBIfam" id="TIGR03819">
    <property type="entry name" value="heli_sec_ATPase"/>
    <property type="match status" value="1"/>
</dbReference>
<dbReference type="InterPro" id="IPR001482">
    <property type="entry name" value="T2SS/T4SS_dom"/>
</dbReference>
<dbReference type="Pfam" id="PF00437">
    <property type="entry name" value="T2SSE"/>
    <property type="match status" value="1"/>
</dbReference>
<dbReference type="Proteomes" id="UP001239267">
    <property type="component" value="Unassembled WGS sequence"/>
</dbReference>
<proteinExistence type="inferred from homology"/>
<dbReference type="InterPro" id="IPR022399">
    <property type="entry name" value="TadA-like_ATPase"/>
</dbReference>
<dbReference type="CDD" id="cd01130">
    <property type="entry name" value="VirB11-like_ATPase"/>
    <property type="match status" value="1"/>
</dbReference>
<dbReference type="PANTHER" id="PTHR30486:SF6">
    <property type="entry name" value="TYPE IV PILUS RETRACTATION ATPASE PILT"/>
    <property type="match status" value="1"/>
</dbReference>
<comment type="similarity">
    <text evidence="1">Belongs to the GSP E family.</text>
</comment>